<evidence type="ECO:0000256" key="1">
    <source>
        <dbReference type="ARBA" id="ARBA00008007"/>
    </source>
</evidence>
<evidence type="ECO:0000313" key="3">
    <source>
        <dbReference type="EMBL" id="CDQ22722.1"/>
    </source>
</evidence>
<dbReference type="InterPro" id="IPR029057">
    <property type="entry name" value="PRTase-like"/>
</dbReference>
<name>A0A059NY26_9BACI</name>
<protein>
    <submittedName>
        <fullName evidence="3">DNA utilization protein GntX</fullName>
    </submittedName>
</protein>
<accession>A0A059NY26</accession>
<dbReference type="AlphaFoldDB" id="A0A059NY26"/>
<comment type="similarity">
    <text evidence="1">Belongs to the ComF/GntX family.</text>
</comment>
<proteinExistence type="inferred from homology"/>
<reference evidence="4" key="1">
    <citation type="submission" date="2014-03" db="EMBL/GenBank/DDBJ databases">
        <authorList>
            <person name="Urmite Genomes U."/>
        </authorList>
    </citation>
    <scope>NUCLEOTIDE SEQUENCE [LARGE SCALE GENOMIC DNA]</scope>
    <source>
        <strain evidence="4">HD-03</strain>
    </source>
</reference>
<dbReference type="PANTHER" id="PTHR47505:SF1">
    <property type="entry name" value="DNA UTILIZATION PROTEIN YHGH"/>
    <property type="match status" value="1"/>
</dbReference>
<gene>
    <name evidence="3" type="ORF">BN983_00937</name>
</gene>
<dbReference type="InterPro" id="IPR051910">
    <property type="entry name" value="ComF/GntX_DNA_util-trans"/>
</dbReference>
<dbReference type="PANTHER" id="PTHR47505">
    <property type="entry name" value="DNA UTILIZATION PROTEIN YHGH"/>
    <property type="match status" value="1"/>
</dbReference>
<dbReference type="EMBL" id="CCDI010000001">
    <property type="protein sequence ID" value="CDQ22722.1"/>
    <property type="molecule type" value="Genomic_DNA"/>
</dbReference>
<evidence type="ECO:0000259" key="2">
    <source>
        <dbReference type="Pfam" id="PF00156"/>
    </source>
</evidence>
<dbReference type="Pfam" id="PF00156">
    <property type="entry name" value="Pribosyltran"/>
    <property type="match status" value="1"/>
</dbReference>
<comment type="caution">
    <text evidence="3">The sequence shown here is derived from an EMBL/GenBank/DDBJ whole genome shotgun (WGS) entry which is preliminary data.</text>
</comment>
<keyword evidence="4" id="KW-1185">Reference proteome</keyword>
<evidence type="ECO:0000313" key="4">
    <source>
        <dbReference type="Proteomes" id="UP000028868"/>
    </source>
</evidence>
<feature type="domain" description="Phosphoribosyltransferase" evidence="2">
    <location>
        <begin position="138"/>
        <end position="220"/>
    </location>
</feature>
<organism evidence="3 4">
    <name type="scientific">Halobacillus karajensis</name>
    <dbReference type="NCBI Taxonomy" id="195088"/>
    <lineage>
        <taxon>Bacteria</taxon>
        <taxon>Bacillati</taxon>
        <taxon>Bacillota</taxon>
        <taxon>Bacilli</taxon>
        <taxon>Bacillales</taxon>
        <taxon>Bacillaceae</taxon>
        <taxon>Halobacillus</taxon>
    </lineage>
</organism>
<dbReference type="InterPro" id="IPR000836">
    <property type="entry name" value="PRTase_dom"/>
</dbReference>
<sequence>MRCIICQQEVIRDVTWQTFLKPPERKKICNHCSHLLEPIYSPCCPSCHRPDQELTCKDCLQWFESHPGLLDRNVSVFKYNEFNKELVARWKYRGDYVLVEAFKEEIQKKWLSAGYQGRKVVQVPLSEQRLMERGFNQSDAIIKVLEEEPLAIFARTHGEKQSKRGKKDRMHALNPFTLQLSISEPVVIIDDIYTTGRTVRHMADLLKKQGCSSVSSFTIFR</sequence>
<reference evidence="3 4" key="2">
    <citation type="submission" date="2014-05" db="EMBL/GenBank/DDBJ databases">
        <title>Draft genome sequence of Halobacillus karajensis HK-03.</title>
        <authorList>
            <person name="Khelaifia S."/>
            <person name="Croce O."/>
            <person name="Lagier J.C."/>
            <person name="Raoult D."/>
        </authorList>
    </citation>
    <scope>NUCLEOTIDE SEQUENCE [LARGE SCALE GENOMIC DNA]</scope>
    <source>
        <strain evidence="3 4">HD-03</strain>
    </source>
</reference>
<dbReference type="Gene3D" id="3.40.50.2020">
    <property type="match status" value="1"/>
</dbReference>
<dbReference type="Proteomes" id="UP000028868">
    <property type="component" value="Unassembled WGS sequence"/>
</dbReference>
<dbReference type="SUPFAM" id="SSF53271">
    <property type="entry name" value="PRTase-like"/>
    <property type="match status" value="1"/>
</dbReference>
<dbReference type="CDD" id="cd06223">
    <property type="entry name" value="PRTases_typeI"/>
    <property type="match status" value="1"/>
</dbReference>
<dbReference type="RefSeq" id="WP_035506140.1">
    <property type="nucleotide sequence ID" value="NZ_CCDH010000001.1"/>
</dbReference>